<comment type="catalytic activity">
    <reaction evidence="4">
        <text>a (2E,4E)-dienoyl-CoA + NADPH + H(+) = a 4,5-saturated-(3E)-enoyl-CoA + NADP(+)</text>
        <dbReference type="Rhea" id="RHEA:45912"/>
        <dbReference type="ChEBI" id="CHEBI:15378"/>
        <dbReference type="ChEBI" id="CHEBI:57783"/>
        <dbReference type="ChEBI" id="CHEBI:58349"/>
        <dbReference type="ChEBI" id="CHEBI:85101"/>
        <dbReference type="ChEBI" id="CHEBI:85493"/>
        <dbReference type="EC" id="1.3.1.124"/>
    </reaction>
</comment>
<dbReference type="InterPro" id="IPR036291">
    <property type="entry name" value="NAD(P)-bd_dom_sf"/>
</dbReference>
<evidence type="ECO:0000313" key="6">
    <source>
        <dbReference type="EMBL" id="ODQ45077.1"/>
    </source>
</evidence>
<organism evidence="6 7">
    <name type="scientific">Pichia membranifaciens NRRL Y-2026</name>
    <dbReference type="NCBI Taxonomy" id="763406"/>
    <lineage>
        <taxon>Eukaryota</taxon>
        <taxon>Fungi</taxon>
        <taxon>Dikarya</taxon>
        <taxon>Ascomycota</taxon>
        <taxon>Saccharomycotina</taxon>
        <taxon>Pichiomycetes</taxon>
        <taxon>Pichiales</taxon>
        <taxon>Pichiaceae</taxon>
        <taxon>Pichia</taxon>
    </lineage>
</organism>
<dbReference type="RefSeq" id="XP_019016190.1">
    <property type="nucleotide sequence ID" value="XM_019164610.1"/>
</dbReference>
<keyword evidence="1" id="KW-0521">NADP</keyword>
<dbReference type="GeneID" id="30181297"/>
<dbReference type="GO" id="GO:0008670">
    <property type="term" value="F:2,4-dienoyl-CoA reductase (NADPH) activity"/>
    <property type="evidence" value="ECO:0007669"/>
    <property type="project" value="EnsemblFungi"/>
</dbReference>
<dbReference type="GO" id="GO:0030437">
    <property type="term" value="P:ascospore formation"/>
    <property type="evidence" value="ECO:0007669"/>
    <property type="project" value="EnsemblFungi"/>
</dbReference>
<evidence type="ECO:0000256" key="3">
    <source>
        <dbReference type="ARBA" id="ARBA00026117"/>
    </source>
</evidence>
<gene>
    <name evidence="6" type="ORF">PICMEDRAFT_73865</name>
</gene>
<dbReference type="PANTHER" id="PTHR43296:SF2">
    <property type="entry name" value="PEROXISOMAL 2,4-DIENOYL-COA REDUCTASE [(3E)-ENOYL-COA-PRODUCING]"/>
    <property type="match status" value="1"/>
</dbReference>
<sequence length="286" mass="30629">MENHEYFKVWQEGLFQGKACLITGGSGTICRQQAAALMKLGCSVSIVGRDQEQVDSVVSLLEKIGAQAKAKVVGFGGCDVRSIESMAAVVAKTVSAFGKIDYVICGAAGNFMSDFNHLSANAFKTVVDIDLLGSFNTVKACYPELVKSKGSVLFISATLHYYGVPFQSHVGAAKAGIDALSNALAVEFGPIGIRCNCIAPGPIGGTEGFNRLVPNKKNFESKIPLQRVGRTKDIANATIFLFSPAAEWITGTVMVVDGGFWQMGNFNTLEMYPDVLKQKLLEKPKL</sequence>
<dbReference type="CDD" id="cd05369">
    <property type="entry name" value="TER_DECR_SDR_a"/>
    <property type="match status" value="1"/>
</dbReference>
<dbReference type="InterPro" id="IPR045017">
    <property type="entry name" value="DECR2-like"/>
</dbReference>
<reference evidence="6 7" key="1">
    <citation type="journal article" date="2016" name="Proc. Natl. Acad. Sci. U.S.A.">
        <title>Comparative genomics of biotechnologically important yeasts.</title>
        <authorList>
            <person name="Riley R."/>
            <person name="Haridas S."/>
            <person name="Wolfe K.H."/>
            <person name="Lopes M.R."/>
            <person name="Hittinger C.T."/>
            <person name="Goeker M."/>
            <person name="Salamov A.A."/>
            <person name="Wisecaver J.H."/>
            <person name="Long T.M."/>
            <person name="Calvey C.H."/>
            <person name="Aerts A.L."/>
            <person name="Barry K.W."/>
            <person name="Choi C."/>
            <person name="Clum A."/>
            <person name="Coughlan A.Y."/>
            <person name="Deshpande S."/>
            <person name="Douglass A.P."/>
            <person name="Hanson S.J."/>
            <person name="Klenk H.-P."/>
            <person name="LaButti K.M."/>
            <person name="Lapidus A."/>
            <person name="Lindquist E.A."/>
            <person name="Lipzen A.M."/>
            <person name="Meier-Kolthoff J.P."/>
            <person name="Ohm R.A."/>
            <person name="Otillar R.P."/>
            <person name="Pangilinan J.L."/>
            <person name="Peng Y."/>
            <person name="Rokas A."/>
            <person name="Rosa C.A."/>
            <person name="Scheuner C."/>
            <person name="Sibirny A.A."/>
            <person name="Slot J.C."/>
            <person name="Stielow J.B."/>
            <person name="Sun H."/>
            <person name="Kurtzman C.P."/>
            <person name="Blackwell M."/>
            <person name="Grigoriev I.V."/>
            <person name="Jeffries T.W."/>
        </authorList>
    </citation>
    <scope>NUCLEOTIDE SEQUENCE [LARGE SCALE GENOMIC DNA]</scope>
    <source>
        <strain evidence="6 7">NRRL Y-2026</strain>
    </source>
</reference>
<protein>
    <recommendedName>
        <fullName evidence="3">2,4-dienoyl-CoA reductase [(3E)-enoyl-CoA-producing]</fullName>
        <ecNumber evidence="3">1.3.1.124</ecNumber>
    </recommendedName>
</protein>
<evidence type="ECO:0000313" key="7">
    <source>
        <dbReference type="Proteomes" id="UP000094455"/>
    </source>
</evidence>
<dbReference type="OrthoDB" id="2136131at2759"/>
<keyword evidence="2" id="KW-0560">Oxidoreductase</keyword>
<dbReference type="PANTHER" id="PTHR43296">
    <property type="entry name" value="PEROXISOMAL 2,4-DIENOYL-COA REDUCTASE"/>
    <property type="match status" value="1"/>
</dbReference>
<evidence type="ECO:0000256" key="4">
    <source>
        <dbReference type="ARBA" id="ARBA00048009"/>
    </source>
</evidence>
<dbReference type="SUPFAM" id="SSF51735">
    <property type="entry name" value="NAD(P)-binding Rossmann-fold domains"/>
    <property type="match status" value="1"/>
</dbReference>
<dbReference type="STRING" id="763406.A0A1E3NG05"/>
<comment type="catalytic activity">
    <reaction evidence="5">
        <text>a (2E,4Z)-dienoyl-CoA + NADPH + H(+) = a 4,5-saturated-(3E)-enoyl-CoA + NADP(+)</text>
        <dbReference type="Rhea" id="RHEA:61892"/>
        <dbReference type="ChEBI" id="CHEBI:15378"/>
        <dbReference type="ChEBI" id="CHEBI:57783"/>
        <dbReference type="ChEBI" id="CHEBI:58349"/>
        <dbReference type="ChEBI" id="CHEBI:85099"/>
        <dbReference type="ChEBI" id="CHEBI:85493"/>
        <dbReference type="EC" id="1.3.1.124"/>
    </reaction>
</comment>
<accession>A0A1E3NG05</accession>
<dbReference type="InterPro" id="IPR002347">
    <property type="entry name" value="SDR_fam"/>
</dbReference>
<dbReference type="Proteomes" id="UP000094455">
    <property type="component" value="Unassembled WGS sequence"/>
</dbReference>
<keyword evidence="7" id="KW-1185">Reference proteome</keyword>
<name>A0A1E3NG05_9ASCO</name>
<dbReference type="GO" id="GO:0009062">
    <property type="term" value="P:fatty acid catabolic process"/>
    <property type="evidence" value="ECO:0007669"/>
    <property type="project" value="EnsemblFungi"/>
</dbReference>
<dbReference type="PRINTS" id="PR00081">
    <property type="entry name" value="GDHRDH"/>
</dbReference>
<dbReference type="Gene3D" id="3.40.50.720">
    <property type="entry name" value="NAD(P)-binding Rossmann-like Domain"/>
    <property type="match status" value="1"/>
</dbReference>
<proteinExistence type="predicted"/>
<evidence type="ECO:0000256" key="1">
    <source>
        <dbReference type="ARBA" id="ARBA00022857"/>
    </source>
</evidence>
<dbReference type="EC" id="1.3.1.124" evidence="3"/>
<dbReference type="Pfam" id="PF13561">
    <property type="entry name" value="adh_short_C2"/>
    <property type="match status" value="1"/>
</dbReference>
<dbReference type="EMBL" id="KV454005">
    <property type="protein sequence ID" value="ODQ45077.1"/>
    <property type="molecule type" value="Genomic_DNA"/>
</dbReference>
<dbReference type="AlphaFoldDB" id="A0A1E3NG05"/>
<dbReference type="GO" id="GO:0005782">
    <property type="term" value="C:peroxisomal matrix"/>
    <property type="evidence" value="ECO:0007669"/>
    <property type="project" value="EnsemblFungi"/>
</dbReference>
<evidence type="ECO:0000256" key="5">
    <source>
        <dbReference type="ARBA" id="ARBA00048340"/>
    </source>
</evidence>
<evidence type="ECO:0000256" key="2">
    <source>
        <dbReference type="ARBA" id="ARBA00023002"/>
    </source>
</evidence>